<dbReference type="STRING" id="673521.SAMN05660991_02023"/>
<dbReference type="SFLD" id="SFLDS00003">
    <property type="entry name" value="Haloacid_Dehalogenase"/>
    <property type="match status" value="1"/>
</dbReference>
<dbReference type="PANTHER" id="PTHR18901">
    <property type="entry name" value="2-DEOXYGLUCOSE-6-PHOSPHATE PHOSPHATASE 2"/>
    <property type="match status" value="1"/>
</dbReference>
<dbReference type="PANTHER" id="PTHR18901:SF38">
    <property type="entry name" value="PSEUDOURIDINE-5'-PHOSPHATASE"/>
    <property type="match status" value="1"/>
</dbReference>
<dbReference type="InterPro" id="IPR036412">
    <property type="entry name" value="HAD-like_sf"/>
</dbReference>
<dbReference type="PRINTS" id="PR00413">
    <property type="entry name" value="HADHALOGNASE"/>
</dbReference>
<dbReference type="EMBL" id="FOEE01000005">
    <property type="protein sequence ID" value="SEO85210.1"/>
    <property type="molecule type" value="Genomic_DNA"/>
</dbReference>
<keyword evidence="2" id="KW-1185">Reference proteome</keyword>
<organism evidence="1 2">
    <name type="scientific">Trujillonella endophytica</name>
    <dbReference type="NCBI Taxonomy" id="673521"/>
    <lineage>
        <taxon>Bacteria</taxon>
        <taxon>Bacillati</taxon>
        <taxon>Actinomycetota</taxon>
        <taxon>Actinomycetes</taxon>
        <taxon>Geodermatophilales</taxon>
        <taxon>Geodermatophilaceae</taxon>
        <taxon>Trujillonella</taxon>
    </lineage>
</organism>
<dbReference type="Gene3D" id="3.40.50.1000">
    <property type="entry name" value="HAD superfamily/HAD-like"/>
    <property type="match status" value="1"/>
</dbReference>
<dbReference type="Pfam" id="PF00702">
    <property type="entry name" value="Hydrolase"/>
    <property type="match status" value="1"/>
</dbReference>
<sequence length="245" mass="25077">MGSPVTASTRERVTAPCAVLFDMDGTLVETEEYWGEALHDLARRRGGELSAAARGATVGTSMRTAMGVLYADLGLPPAESALEADARWVEDRVAGLMAAGVRWRPGARELLAAVRTAGVPTALVTTTNRRLTDLVLASVARSFGGRLPFDVTVCGDEVPARKPDPAPYRQAAGALGVDVRCCVVVEDSAVGVAAGLASGAAVLGVPAMQTLDPAPGLVLRETLAGLGLAELAAMLAPAGLACRCG</sequence>
<name>A0A1H8T2J4_9ACTN</name>
<evidence type="ECO:0000313" key="1">
    <source>
        <dbReference type="EMBL" id="SEO85210.1"/>
    </source>
</evidence>
<proteinExistence type="predicted"/>
<dbReference type="Proteomes" id="UP000198960">
    <property type="component" value="Unassembled WGS sequence"/>
</dbReference>
<dbReference type="InterPro" id="IPR023214">
    <property type="entry name" value="HAD_sf"/>
</dbReference>
<protein>
    <submittedName>
        <fullName evidence="1">Haloacid dehalogenase superfamily, subfamily IA, variant 3 with third motif having DD or ED</fullName>
    </submittedName>
</protein>
<dbReference type="AlphaFoldDB" id="A0A1H8T2J4"/>
<dbReference type="SUPFAM" id="SSF56784">
    <property type="entry name" value="HAD-like"/>
    <property type="match status" value="1"/>
</dbReference>
<dbReference type="InterPro" id="IPR006439">
    <property type="entry name" value="HAD-SF_hydro_IA"/>
</dbReference>
<gene>
    <name evidence="1" type="ORF">SAMN05660991_02023</name>
</gene>
<dbReference type="InterPro" id="IPR023198">
    <property type="entry name" value="PGP-like_dom2"/>
</dbReference>
<dbReference type="Gene3D" id="1.10.150.240">
    <property type="entry name" value="Putative phosphatase, domain 2"/>
    <property type="match status" value="1"/>
</dbReference>
<dbReference type="CDD" id="cd07505">
    <property type="entry name" value="HAD_BPGM-like"/>
    <property type="match status" value="1"/>
</dbReference>
<evidence type="ECO:0000313" key="2">
    <source>
        <dbReference type="Proteomes" id="UP000198960"/>
    </source>
</evidence>
<dbReference type="SFLD" id="SFLDG01129">
    <property type="entry name" value="C1.5:_HAD__Beta-PGM__Phosphata"/>
    <property type="match status" value="1"/>
</dbReference>
<accession>A0A1H8T2J4</accession>
<dbReference type="NCBIfam" id="TIGR01509">
    <property type="entry name" value="HAD-SF-IA-v3"/>
    <property type="match status" value="1"/>
</dbReference>
<dbReference type="RefSeq" id="WP_244524565.1">
    <property type="nucleotide sequence ID" value="NZ_FOEE01000005.1"/>
</dbReference>
<reference evidence="2" key="1">
    <citation type="submission" date="2016-10" db="EMBL/GenBank/DDBJ databases">
        <authorList>
            <person name="Varghese N."/>
            <person name="Submissions S."/>
        </authorList>
    </citation>
    <scope>NUCLEOTIDE SEQUENCE [LARGE SCALE GENOMIC DNA]</scope>
    <source>
        <strain evidence="2">DSM 45413</strain>
    </source>
</reference>